<organism evidence="8 9">
    <name type="scientific">Cyclotella atomus</name>
    <dbReference type="NCBI Taxonomy" id="382360"/>
    <lineage>
        <taxon>Eukaryota</taxon>
        <taxon>Sar</taxon>
        <taxon>Stramenopiles</taxon>
        <taxon>Ochrophyta</taxon>
        <taxon>Bacillariophyta</taxon>
        <taxon>Coscinodiscophyceae</taxon>
        <taxon>Thalassiosirophycidae</taxon>
        <taxon>Stephanodiscales</taxon>
        <taxon>Stephanodiscaceae</taxon>
        <taxon>Cyclotella</taxon>
    </lineage>
</organism>
<feature type="domain" description="DNA2/NAM7 helicase helicase" evidence="6">
    <location>
        <begin position="113"/>
        <end position="227"/>
    </location>
</feature>
<protein>
    <recommendedName>
        <fullName evidence="10">RNA helicase</fullName>
    </recommendedName>
</protein>
<dbReference type="GO" id="GO:0004386">
    <property type="term" value="F:helicase activity"/>
    <property type="evidence" value="ECO:0007669"/>
    <property type="project" value="UniProtKB-KW"/>
</dbReference>
<evidence type="ECO:0000259" key="6">
    <source>
        <dbReference type="Pfam" id="PF13086"/>
    </source>
</evidence>
<dbReference type="PANTHER" id="PTHR43788">
    <property type="entry name" value="DNA2/NAM7 HELICASE FAMILY MEMBER"/>
    <property type="match status" value="1"/>
</dbReference>
<dbReference type="InterPro" id="IPR027417">
    <property type="entry name" value="P-loop_NTPase"/>
</dbReference>
<evidence type="ECO:0000313" key="8">
    <source>
        <dbReference type="EMBL" id="KAL3772448.1"/>
    </source>
</evidence>
<name>A0ABD3NAP7_9STRA</name>
<dbReference type="PANTHER" id="PTHR43788:SF16">
    <property type="entry name" value="HELICASE WITH ZINC FINGER 2"/>
    <property type="match status" value="1"/>
</dbReference>
<feature type="domain" description="DNA2/NAM7 helicase helicase" evidence="6">
    <location>
        <begin position="252"/>
        <end position="339"/>
    </location>
</feature>
<dbReference type="FunFam" id="3.40.50.300:FF:000326">
    <property type="entry name" value="P-loop containing nucleoside triphosphate hydrolase"/>
    <property type="match status" value="1"/>
</dbReference>
<dbReference type="AlphaFoldDB" id="A0ABD3NAP7"/>
<proteinExistence type="inferred from homology"/>
<evidence type="ECO:0000259" key="7">
    <source>
        <dbReference type="Pfam" id="PF13087"/>
    </source>
</evidence>
<dbReference type="Gene3D" id="3.40.50.300">
    <property type="entry name" value="P-loop containing nucleotide triphosphate hydrolases"/>
    <property type="match status" value="2"/>
</dbReference>
<dbReference type="Proteomes" id="UP001530400">
    <property type="component" value="Unassembled WGS sequence"/>
</dbReference>
<dbReference type="InterPro" id="IPR050534">
    <property type="entry name" value="Coronavir_polyprotein_1ab"/>
</dbReference>
<accession>A0ABD3NAP7</accession>
<gene>
    <name evidence="8" type="ORF">ACHAWO_002255</name>
</gene>
<comment type="caution">
    <text evidence="8">The sequence shown here is derived from an EMBL/GenBank/DDBJ whole genome shotgun (WGS) entry which is preliminary data.</text>
</comment>
<evidence type="ECO:0000256" key="2">
    <source>
        <dbReference type="ARBA" id="ARBA00022741"/>
    </source>
</evidence>
<evidence type="ECO:0000256" key="4">
    <source>
        <dbReference type="ARBA" id="ARBA00022806"/>
    </source>
</evidence>
<evidence type="ECO:0008006" key="10">
    <source>
        <dbReference type="Google" id="ProtNLM"/>
    </source>
</evidence>
<dbReference type="SUPFAM" id="SSF52540">
    <property type="entry name" value="P-loop containing nucleoside triphosphate hydrolases"/>
    <property type="match status" value="1"/>
</dbReference>
<evidence type="ECO:0000256" key="3">
    <source>
        <dbReference type="ARBA" id="ARBA00022801"/>
    </source>
</evidence>
<evidence type="ECO:0000313" key="9">
    <source>
        <dbReference type="Proteomes" id="UP001530400"/>
    </source>
</evidence>
<evidence type="ECO:0000256" key="5">
    <source>
        <dbReference type="ARBA" id="ARBA00022840"/>
    </source>
</evidence>
<comment type="similarity">
    <text evidence="1">Belongs to the DNA2/NAM7 helicase family.</text>
</comment>
<dbReference type="InterPro" id="IPR041677">
    <property type="entry name" value="DNA2/NAM7_AAA_11"/>
</dbReference>
<keyword evidence="5" id="KW-0067">ATP-binding</keyword>
<evidence type="ECO:0000256" key="1">
    <source>
        <dbReference type="ARBA" id="ARBA00007913"/>
    </source>
</evidence>
<dbReference type="Pfam" id="PF13086">
    <property type="entry name" value="AAA_11"/>
    <property type="match status" value="2"/>
</dbReference>
<dbReference type="CDD" id="cd18808">
    <property type="entry name" value="SF1_C_Upf1"/>
    <property type="match status" value="1"/>
</dbReference>
<feature type="domain" description="DNA2/NAM7 helicase-like C-terminal" evidence="7">
    <location>
        <begin position="349"/>
        <end position="546"/>
    </location>
</feature>
<keyword evidence="4" id="KW-0347">Helicase</keyword>
<dbReference type="GO" id="GO:0005694">
    <property type="term" value="C:chromosome"/>
    <property type="evidence" value="ECO:0007669"/>
    <property type="project" value="UniProtKB-ARBA"/>
</dbReference>
<dbReference type="GO" id="GO:0016787">
    <property type="term" value="F:hydrolase activity"/>
    <property type="evidence" value="ECO:0007669"/>
    <property type="project" value="UniProtKB-KW"/>
</dbReference>
<dbReference type="InterPro" id="IPR047187">
    <property type="entry name" value="SF1_C_Upf1"/>
</dbReference>
<dbReference type="Pfam" id="PF13087">
    <property type="entry name" value="AAA_12"/>
    <property type="match status" value="1"/>
</dbReference>
<dbReference type="InterPro" id="IPR041679">
    <property type="entry name" value="DNA2/NAM7-like_C"/>
</dbReference>
<dbReference type="GO" id="GO:0005524">
    <property type="term" value="F:ATP binding"/>
    <property type="evidence" value="ECO:0007669"/>
    <property type="project" value="UniProtKB-KW"/>
</dbReference>
<keyword evidence="9" id="KW-1185">Reference proteome</keyword>
<keyword evidence="2" id="KW-0547">Nucleotide-binding</keyword>
<dbReference type="EMBL" id="JALLPJ020001266">
    <property type="protein sequence ID" value="KAL3772448.1"/>
    <property type="molecule type" value="Genomic_DNA"/>
</dbReference>
<sequence length="624" mass="69002">MDVGQDYLTLGVGSTWPAGVMEMRKHDNYSVRLDKSISSVPLRAQRMSLDKLRKGKAGFAANSIVQLFYDSSTKFLDRAREIPSHFDDDEFGSFDTRVRNALHDAMSHMSFKPNESQQEAVTWALKRKVGMIRGPPGTGKTRVAALLISTAIKMEMKQSTLQDEEETGDPVRQTPRILAVTHSNGAADVLVQALLDMNVPAVRGGRPASVSPLVQHRTIAALAERLPEVMKLRQQACDPNLDTMVRQAAIYESKKSLNNAQETITKTAPVIVTSCIGAQQILSTIAEDSSEEGATYPIVVLDEAGQTTEAALICALASAKARQVILVGDTKQLPPTVTTEDAELRKVLGVSPMERLLKNGIDEFVLKEQYRMPESLLLYPNKYFYNGEVKVATVGGADSNLHAPKGFPWPREDPLAFLDVGNDSEIVHNFSGRSNPTEVDVILDIVERIIAAGEIESHNIAIITPYSKQVQLFRTALHNASFRASKLANVEVGTVDSFQGQETDLVLFSSVRSNVLRELGFLRDARRLNVAITRAKRGLILVGDSKVLNTCPHWRALLESCYSRGCMLTHAEYKAKTTSNLMRSLGSDDDQRSLDLELNKEDKFFGLFSDEDDEEDDLFRLFSD</sequence>
<keyword evidence="3" id="KW-0378">Hydrolase</keyword>
<reference evidence="8 9" key="1">
    <citation type="submission" date="2024-10" db="EMBL/GenBank/DDBJ databases">
        <title>Updated reference genomes for cyclostephanoid diatoms.</title>
        <authorList>
            <person name="Roberts W.R."/>
            <person name="Alverson A.J."/>
        </authorList>
    </citation>
    <scope>NUCLEOTIDE SEQUENCE [LARGE SCALE GENOMIC DNA]</scope>
    <source>
        <strain evidence="8 9">AJA010-31</strain>
    </source>
</reference>